<organism evidence="2 3">
    <name type="scientific">Hydrotalea sandarakina</name>
    <dbReference type="NCBI Taxonomy" id="1004304"/>
    <lineage>
        <taxon>Bacteria</taxon>
        <taxon>Pseudomonadati</taxon>
        <taxon>Bacteroidota</taxon>
        <taxon>Chitinophagia</taxon>
        <taxon>Chitinophagales</taxon>
        <taxon>Chitinophagaceae</taxon>
        <taxon>Hydrotalea</taxon>
    </lineage>
</organism>
<comment type="caution">
    <text evidence="2">The sequence shown here is derived from an EMBL/GenBank/DDBJ whole genome shotgun (WGS) entry which is preliminary data.</text>
</comment>
<dbReference type="Gene3D" id="3.40.50.2000">
    <property type="entry name" value="Glycogen Phosphorylase B"/>
    <property type="match status" value="1"/>
</dbReference>
<dbReference type="AlphaFoldDB" id="A0A2W7S1R6"/>
<evidence type="ECO:0000259" key="1">
    <source>
        <dbReference type="Pfam" id="PF00534"/>
    </source>
</evidence>
<dbReference type="OrthoDB" id="9771846at2"/>
<dbReference type="RefSeq" id="WP_111293852.1">
    <property type="nucleotide sequence ID" value="NZ_QKZV01000002.1"/>
</dbReference>
<protein>
    <submittedName>
        <fullName evidence="2">Glycosyltransferase involved in cell wall biosynthesis</fullName>
    </submittedName>
</protein>
<reference evidence="2 3" key="1">
    <citation type="submission" date="2018-06" db="EMBL/GenBank/DDBJ databases">
        <title>Genomic Encyclopedia of Archaeal and Bacterial Type Strains, Phase II (KMG-II): from individual species to whole genera.</title>
        <authorList>
            <person name="Goeker M."/>
        </authorList>
    </citation>
    <scope>NUCLEOTIDE SEQUENCE [LARGE SCALE GENOMIC DNA]</scope>
    <source>
        <strain evidence="2 3">DSM 23241</strain>
    </source>
</reference>
<name>A0A2W7S1R6_9BACT</name>
<dbReference type="GO" id="GO:0016757">
    <property type="term" value="F:glycosyltransferase activity"/>
    <property type="evidence" value="ECO:0007669"/>
    <property type="project" value="InterPro"/>
</dbReference>
<keyword evidence="2" id="KW-0808">Transferase</keyword>
<dbReference type="EMBL" id="QKZV01000002">
    <property type="protein sequence ID" value="PZX64700.1"/>
    <property type="molecule type" value="Genomic_DNA"/>
</dbReference>
<accession>A0A2W7S1R6</accession>
<keyword evidence="3" id="KW-1185">Reference proteome</keyword>
<dbReference type="Pfam" id="PF00534">
    <property type="entry name" value="Glycos_transf_1"/>
    <property type="match status" value="1"/>
</dbReference>
<dbReference type="Proteomes" id="UP000249720">
    <property type="component" value="Unassembled WGS sequence"/>
</dbReference>
<dbReference type="SUPFAM" id="SSF53756">
    <property type="entry name" value="UDP-Glycosyltransferase/glycogen phosphorylase"/>
    <property type="match status" value="1"/>
</dbReference>
<feature type="domain" description="Glycosyl transferase family 1" evidence="1">
    <location>
        <begin position="209"/>
        <end position="355"/>
    </location>
</feature>
<dbReference type="PANTHER" id="PTHR12526">
    <property type="entry name" value="GLYCOSYLTRANSFERASE"/>
    <property type="match status" value="1"/>
</dbReference>
<evidence type="ECO:0000313" key="3">
    <source>
        <dbReference type="Proteomes" id="UP000249720"/>
    </source>
</evidence>
<evidence type="ECO:0000313" key="2">
    <source>
        <dbReference type="EMBL" id="PZX64700.1"/>
    </source>
</evidence>
<dbReference type="InterPro" id="IPR001296">
    <property type="entry name" value="Glyco_trans_1"/>
</dbReference>
<gene>
    <name evidence="2" type="ORF">LX80_00900</name>
</gene>
<proteinExistence type="predicted"/>
<dbReference type="CDD" id="cd03801">
    <property type="entry name" value="GT4_PimA-like"/>
    <property type="match status" value="1"/>
</dbReference>
<sequence>MVVVYYTTPYFLDAALETIQSIKYQVLLHVIIEISPESKQSNVINLENLEKYNYLEDAEYVLGEETWKKFKPYFEGVCSVKFVIHKSKRGFGLTSIKYAFKLGSHINKLKANIIHFDSITARSIGLYPFIRFKKLFITIHDPVPHSGENNWKLNIPRKIFFSWAKGYFFYSDFSLQLFKINYQKIKAPLMQLKLLPYSISAQIKDNKFHRNSILFFGRLSEYKGIDLFIEAAKIILKKHPEEKFVIAGAPSFNYEIDKKQLVGYEMNFEIHEGYLTTEELSEEIIKSKFVVCPYRDATQSGVLMTAFANRRMVVATNVGAFKEYITPHKNGLLCEPNSKDLAEKIEEALIDNQYQNIEMNIENEDTATEIEKNQHTLLYAYERVLKMRNKRTSSLKLFLTRKYKYREVLKIKS</sequence>